<dbReference type="Pfam" id="PF07716">
    <property type="entry name" value="bZIP_2"/>
    <property type="match status" value="1"/>
</dbReference>
<evidence type="ECO:0000259" key="3">
    <source>
        <dbReference type="SMART" id="SM00338"/>
    </source>
</evidence>
<keyword evidence="5" id="KW-1185">Reference proteome</keyword>
<dbReference type="InterPro" id="IPR004827">
    <property type="entry name" value="bZIP"/>
</dbReference>
<protein>
    <recommendedName>
        <fullName evidence="3">BZIP domain-containing protein</fullName>
    </recommendedName>
</protein>
<dbReference type="EMBL" id="JBJQOH010000006">
    <property type="protein sequence ID" value="KAL3682056.1"/>
    <property type="molecule type" value="Genomic_DNA"/>
</dbReference>
<accession>A0ABD3GTR5</accession>
<dbReference type="PANTHER" id="PTHR23334:SF20">
    <property type="entry name" value="BASIC LEUCINE ZIPPER 24"/>
    <property type="match status" value="1"/>
</dbReference>
<dbReference type="SMART" id="SM00338">
    <property type="entry name" value="BRLZ"/>
    <property type="match status" value="1"/>
</dbReference>
<feature type="region of interest" description="Disordered" evidence="2">
    <location>
        <begin position="74"/>
        <end position="99"/>
    </location>
</feature>
<organism evidence="4 5">
    <name type="scientific">Riccia sorocarpa</name>
    <dbReference type="NCBI Taxonomy" id="122646"/>
    <lineage>
        <taxon>Eukaryota</taxon>
        <taxon>Viridiplantae</taxon>
        <taxon>Streptophyta</taxon>
        <taxon>Embryophyta</taxon>
        <taxon>Marchantiophyta</taxon>
        <taxon>Marchantiopsida</taxon>
        <taxon>Marchantiidae</taxon>
        <taxon>Marchantiales</taxon>
        <taxon>Ricciaceae</taxon>
        <taxon>Riccia</taxon>
    </lineage>
</organism>
<feature type="domain" description="BZIP" evidence="3">
    <location>
        <begin position="79"/>
        <end position="139"/>
    </location>
</feature>
<evidence type="ECO:0000313" key="4">
    <source>
        <dbReference type="EMBL" id="KAL3682056.1"/>
    </source>
</evidence>
<proteinExistence type="predicted"/>
<sequence>MDDGEADFPDSGGLHGLGPASDYSHFLDDSVIPSDWDSLLRTTQVCSHKHICNPTTGPDNTHTHTCEHTHTQTIASGDEEKLTKKKRPSGNKEAVRKYREKQKAVKVSLEVRNAELEKENSKIPELMQENNRLRKKLQEQVPAQVALDQYKAENRRLKTLLLQVRRLIDAELDMLDLQPHPLSMPPRVDACANGSTHRSSGKYLSANVSCAAPLPCYPSRPGSQTGLGLGDPEHIESIGWHSDCEHISSPCHDSPALDPFHGEGNRKNACRPAVLVHRAGGGSLRNIRRKGNPVQATPTTYLSGGVSCAGPVPCFDRSLNHGELPEQQYVGSGKGGCEIMDNMCQHTEMTADSSPPCPALSPEEVTQSASTASRKEPALTVGKLQAGGDVPEEQIFATGGYFRDAIQCGAVPPCFTATPGSQAFSTDSWFEDCDFINGVCQSHTDTVQIFGEAALLVFQQFNCD</sequence>
<dbReference type="InterPro" id="IPR031106">
    <property type="entry name" value="C/EBP"/>
</dbReference>
<comment type="caution">
    <text evidence="4">The sequence shown here is derived from an EMBL/GenBank/DDBJ whole genome shotgun (WGS) entry which is preliminary data.</text>
</comment>
<evidence type="ECO:0000256" key="2">
    <source>
        <dbReference type="SAM" id="MobiDB-lite"/>
    </source>
</evidence>
<evidence type="ECO:0000256" key="1">
    <source>
        <dbReference type="SAM" id="Coils"/>
    </source>
</evidence>
<name>A0ABD3GTR5_9MARC</name>
<gene>
    <name evidence="4" type="ORF">R1sor_000078</name>
</gene>
<dbReference type="Proteomes" id="UP001633002">
    <property type="component" value="Unassembled WGS sequence"/>
</dbReference>
<reference evidence="4 5" key="1">
    <citation type="submission" date="2024-09" db="EMBL/GenBank/DDBJ databases">
        <title>Chromosome-scale assembly of Riccia sorocarpa.</title>
        <authorList>
            <person name="Paukszto L."/>
        </authorList>
    </citation>
    <scope>NUCLEOTIDE SEQUENCE [LARGE SCALE GENOMIC DNA]</scope>
    <source>
        <strain evidence="4">LP-2024</strain>
        <tissue evidence="4">Aerial parts of the thallus</tissue>
    </source>
</reference>
<keyword evidence="1" id="KW-0175">Coiled coil</keyword>
<dbReference type="CDD" id="cd14686">
    <property type="entry name" value="bZIP"/>
    <property type="match status" value="1"/>
</dbReference>
<evidence type="ECO:0000313" key="5">
    <source>
        <dbReference type="Proteomes" id="UP001633002"/>
    </source>
</evidence>
<dbReference type="AlphaFoldDB" id="A0ABD3GTR5"/>
<feature type="coiled-coil region" evidence="1">
    <location>
        <begin position="99"/>
        <end position="167"/>
    </location>
</feature>
<dbReference type="PANTHER" id="PTHR23334">
    <property type="entry name" value="CCAAT/ENHANCER BINDING PROTEIN"/>
    <property type="match status" value="1"/>
</dbReference>
<feature type="region of interest" description="Disordered" evidence="2">
    <location>
        <begin position="348"/>
        <end position="378"/>
    </location>
</feature>